<evidence type="ECO:0000313" key="1">
    <source>
        <dbReference type="EMBL" id="KAL3271765.1"/>
    </source>
</evidence>
<accession>A0ABD2MZG6</accession>
<evidence type="ECO:0000313" key="2">
    <source>
        <dbReference type="Proteomes" id="UP001516400"/>
    </source>
</evidence>
<keyword evidence="2" id="KW-1185">Reference proteome</keyword>
<dbReference type="AlphaFoldDB" id="A0ABD2MZG6"/>
<dbReference type="EMBL" id="JABFTP020000042">
    <property type="protein sequence ID" value="KAL3271765.1"/>
    <property type="molecule type" value="Genomic_DNA"/>
</dbReference>
<gene>
    <name evidence="1" type="ORF">HHI36_022235</name>
</gene>
<reference evidence="1 2" key="1">
    <citation type="journal article" date="2021" name="BMC Biol.">
        <title>Horizontally acquired antibacterial genes associated with adaptive radiation of ladybird beetles.</title>
        <authorList>
            <person name="Li H.S."/>
            <person name="Tang X.F."/>
            <person name="Huang Y.H."/>
            <person name="Xu Z.Y."/>
            <person name="Chen M.L."/>
            <person name="Du X.Y."/>
            <person name="Qiu B.Y."/>
            <person name="Chen P.T."/>
            <person name="Zhang W."/>
            <person name="Slipinski A."/>
            <person name="Escalona H.E."/>
            <person name="Waterhouse R.M."/>
            <person name="Zwick A."/>
            <person name="Pang H."/>
        </authorList>
    </citation>
    <scope>NUCLEOTIDE SEQUENCE [LARGE SCALE GENOMIC DNA]</scope>
    <source>
        <strain evidence="1">SYSU2018</strain>
    </source>
</reference>
<sequence>MEIEQDDQFIKVYAHLYIIENDKFEVIKTTAVPMKKQNGTCVGIQVSTLFLAEISNDQVIQAISIDENTYIYDPASIKSMDKNPNCIIDRIYGRVDEPGCRNTLYTVKTIAWKELHKSNTWLFVANVASKAAIICEGRRHEVTLNNTGILLVAPHSIIKTKLNTLQSKATETFSVIGTYNRKIEPSILQKDAHQTSSNLDIDEEPVLNAQTRYHVSKTRHLISMKNSQYITGDGLPRIRLYSA</sequence>
<proteinExistence type="predicted"/>
<protein>
    <submittedName>
        <fullName evidence="1">Uncharacterized protein</fullName>
    </submittedName>
</protein>
<organism evidence="1 2">
    <name type="scientific">Cryptolaemus montrouzieri</name>
    <dbReference type="NCBI Taxonomy" id="559131"/>
    <lineage>
        <taxon>Eukaryota</taxon>
        <taxon>Metazoa</taxon>
        <taxon>Ecdysozoa</taxon>
        <taxon>Arthropoda</taxon>
        <taxon>Hexapoda</taxon>
        <taxon>Insecta</taxon>
        <taxon>Pterygota</taxon>
        <taxon>Neoptera</taxon>
        <taxon>Endopterygota</taxon>
        <taxon>Coleoptera</taxon>
        <taxon>Polyphaga</taxon>
        <taxon>Cucujiformia</taxon>
        <taxon>Coccinelloidea</taxon>
        <taxon>Coccinellidae</taxon>
        <taxon>Scymninae</taxon>
        <taxon>Scymnini</taxon>
        <taxon>Cryptolaemus</taxon>
    </lineage>
</organism>
<comment type="caution">
    <text evidence="1">The sequence shown here is derived from an EMBL/GenBank/DDBJ whole genome shotgun (WGS) entry which is preliminary data.</text>
</comment>
<dbReference type="Proteomes" id="UP001516400">
    <property type="component" value="Unassembled WGS sequence"/>
</dbReference>
<name>A0ABD2MZG6_9CUCU</name>